<reference evidence="1" key="1">
    <citation type="submission" date="2021-06" db="EMBL/GenBank/DDBJ databases">
        <authorList>
            <person name="Kallberg Y."/>
            <person name="Tangrot J."/>
            <person name="Rosling A."/>
        </authorList>
    </citation>
    <scope>NUCLEOTIDE SEQUENCE</scope>
    <source>
        <strain evidence="1">MA461A</strain>
    </source>
</reference>
<organism evidence="1 2">
    <name type="scientific">Racocetra persica</name>
    <dbReference type="NCBI Taxonomy" id="160502"/>
    <lineage>
        <taxon>Eukaryota</taxon>
        <taxon>Fungi</taxon>
        <taxon>Fungi incertae sedis</taxon>
        <taxon>Mucoromycota</taxon>
        <taxon>Glomeromycotina</taxon>
        <taxon>Glomeromycetes</taxon>
        <taxon>Diversisporales</taxon>
        <taxon>Gigasporaceae</taxon>
        <taxon>Racocetra</taxon>
    </lineage>
</organism>
<dbReference type="Proteomes" id="UP000789920">
    <property type="component" value="Unassembled WGS sequence"/>
</dbReference>
<gene>
    <name evidence="1" type="ORF">RPERSI_LOCUS25715</name>
</gene>
<evidence type="ECO:0000313" key="1">
    <source>
        <dbReference type="EMBL" id="CAG8822043.1"/>
    </source>
</evidence>
<dbReference type="EMBL" id="CAJVQC010085701">
    <property type="protein sequence ID" value="CAG8822043.1"/>
    <property type="molecule type" value="Genomic_DNA"/>
</dbReference>
<keyword evidence="2" id="KW-1185">Reference proteome</keyword>
<proteinExistence type="predicted"/>
<sequence>KLQLKIIKNTSNDIQITFNGKRLSSKMKSKSENKDNELSRSIKMNPAVTRMQTVTIQNSNFPKGQDLQISKVDAQSKITHEVPQVHQAQSKITHEVPQVNIQPDTSKNNIDINRNISKNGDNVVVPKESSKMYKQRSDLIVFSEQIRFDYKQLGLMFASMLLAYQAGKFSGY</sequence>
<accession>A0ACA9S196</accession>
<comment type="caution">
    <text evidence="1">The sequence shown here is derived from an EMBL/GenBank/DDBJ whole genome shotgun (WGS) entry which is preliminary data.</text>
</comment>
<feature type="non-terminal residue" evidence="1">
    <location>
        <position position="1"/>
    </location>
</feature>
<name>A0ACA9S196_9GLOM</name>
<evidence type="ECO:0000313" key="2">
    <source>
        <dbReference type="Proteomes" id="UP000789920"/>
    </source>
</evidence>
<protein>
    <submittedName>
        <fullName evidence="1">29302_t:CDS:1</fullName>
    </submittedName>
</protein>